<dbReference type="InterPro" id="IPR006439">
    <property type="entry name" value="HAD-SF_hydro_IA"/>
</dbReference>
<dbReference type="InterPro" id="IPR023214">
    <property type="entry name" value="HAD_sf"/>
</dbReference>
<dbReference type="InterPro" id="IPR051806">
    <property type="entry name" value="HAD-like_SPP"/>
</dbReference>
<dbReference type="Pfam" id="PF00702">
    <property type="entry name" value="Hydrolase"/>
    <property type="match status" value="1"/>
</dbReference>
<dbReference type="Gene3D" id="1.10.150.240">
    <property type="entry name" value="Putative phosphatase, domain 2"/>
    <property type="match status" value="1"/>
</dbReference>
<dbReference type="Gene3D" id="3.40.50.1000">
    <property type="entry name" value="HAD superfamily/HAD-like"/>
    <property type="match status" value="1"/>
</dbReference>
<dbReference type="Proteomes" id="UP000642748">
    <property type="component" value="Unassembled WGS sequence"/>
</dbReference>
<dbReference type="EMBL" id="BONZ01000039">
    <property type="protein sequence ID" value="GIH16088.1"/>
    <property type="molecule type" value="Genomic_DNA"/>
</dbReference>
<dbReference type="NCBIfam" id="TIGR01509">
    <property type="entry name" value="HAD-SF-IA-v3"/>
    <property type="match status" value="1"/>
</dbReference>
<dbReference type="InterPro" id="IPR036412">
    <property type="entry name" value="HAD-like_sf"/>
</dbReference>
<dbReference type="SUPFAM" id="SSF56784">
    <property type="entry name" value="HAD-like"/>
    <property type="match status" value="1"/>
</dbReference>
<evidence type="ECO:0000313" key="1">
    <source>
        <dbReference type="EMBL" id="GIH16088.1"/>
    </source>
</evidence>
<protein>
    <submittedName>
        <fullName evidence="1">Haloacid dehalogenase</fullName>
    </submittedName>
</protein>
<comment type="caution">
    <text evidence="1">The sequence shown here is derived from an EMBL/GenBank/DDBJ whole genome shotgun (WGS) entry which is preliminary data.</text>
</comment>
<dbReference type="RefSeq" id="WP_203919682.1">
    <property type="nucleotide sequence ID" value="NZ_BONZ01000039.1"/>
</dbReference>
<organism evidence="1 2">
    <name type="scientific">Rugosimonospora africana</name>
    <dbReference type="NCBI Taxonomy" id="556532"/>
    <lineage>
        <taxon>Bacteria</taxon>
        <taxon>Bacillati</taxon>
        <taxon>Actinomycetota</taxon>
        <taxon>Actinomycetes</taxon>
        <taxon>Micromonosporales</taxon>
        <taxon>Micromonosporaceae</taxon>
        <taxon>Rugosimonospora</taxon>
    </lineage>
</organism>
<accession>A0A8J3QUP8</accession>
<dbReference type="AlphaFoldDB" id="A0A8J3QUP8"/>
<name>A0A8J3QUP8_9ACTN</name>
<keyword evidence="2" id="KW-1185">Reference proteome</keyword>
<sequence>MFRPLLFDIDGTLVDSTEVVTTVWREVAGRYGADADAILRVCHGRRDEDVVPEFFPVESAVAVVRQIAELELGYTGLVRAIPGAVEVLSRLDGQPWAAVTSGSRPLMTARLQGAGLPVPSVLVAAEDVCVGKPDPEGYVLAARRLGVDVASCVVVEDSPAGVAAGKAAGAVVVGLSSTHDVDALAAADVVIGQLAALPGVVEKLPSS</sequence>
<dbReference type="PANTHER" id="PTHR43481:SF4">
    <property type="entry name" value="GLYCEROL-1-PHOSPHATE PHOSPHOHYDROLASE 1-RELATED"/>
    <property type="match status" value="1"/>
</dbReference>
<dbReference type="PANTHER" id="PTHR43481">
    <property type="entry name" value="FRUCTOSE-1-PHOSPHATE PHOSPHATASE"/>
    <property type="match status" value="1"/>
</dbReference>
<evidence type="ECO:0000313" key="2">
    <source>
        <dbReference type="Proteomes" id="UP000642748"/>
    </source>
</evidence>
<dbReference type="GO" id="GO:0050308">
    <property type="term" value="F:sugar-phosphatase activity"/>
    <property type="evidence" value="ECO:0007669"/>
    <property type="project" value="TreeGrafter"/>
</dbReference>
<gene>
    <name evidence="1" type="ORF">Raf01_42600</name>
</gene>
<dbReference type="SFLD" id="SFLDS00003">
    <property type="entry name" value="Haloacid_Dehalogenase"/>
    <property type="match status" value="1"/>
</dbReference>
<reference evidence="1" key="1">
    <citation type="submission" date="2021-01" db="EMBL/GenBank/DDBJ databases">
        <title>Whole genome shotgun sequence of Rugosimonospora africana NBRC 104875.</title>
        <authorList>
            <person name="Komaki H."/>
            <person name="Tamura T."/>
        </authorList>
    </citation>
    <scope>NUCLEOTIDE SEQUENCE</scope>
    <source>
        <strain evidence="1">NBRC 104875</strain>
    </source>
</reference>
<dbReference type="InterPro" id="IPR023198">
    <property type="entry name" value="PGP-like_dom2"/>
</dbReference>
<dbReference type="SFLD" id="SFLDG01129">
    <property type="entry name" value="C1.5:_HAD__Beta-PGM__Phosphata"/>
    <property type="match status" value="1"/>
</dbReference>
<dbReference type="NCBIfam" id="TIGR01549">
    <property type="entry name" value="HAD-SF-IA-v1"/>
    <property type="match status" value="1"/>
</dbReference>
<proteinExistence type="predicted"/>